<comment type="caution">
    <text evidence="2">The sequence shown here is derived from an EMBL/GenBank/DDBJ whole genome shotgun (WGS) entry which is preliminary data.</text>
</comment>
<evidence type="ECO:0000313" key="3">
    <source>
        <dbReference type="Proteomes" id="UP000264541"/>
    </source>
</evidence>
<reference evidence="2 3" key="1">
    <citation type="submission" date="2018-08" db="EMBL/GenBank/DDBJ databases">
        <title>Bacillus chawlae sp. nov., Bacillus glennii sp. nov., and Bacillus saganii sp. nov. Isolated from the Vehicle Assembly Building at Kennedy Space Center where the Viking Spacecraft were Assembled.</title>
        <authorList>
            <person name="Seuylemezian A."/>
            <person name="Vaishampayan P."/>
        </authorList>
    </citation>
    <scope>NUCLEOTIDE SEQUENCE [LARGE SCALE GENOMIC DNA]</scope>
    <source>
        <strain evidence="2 3">V47-23a</strain>
    </source>
</reference>
<dbReference type="OrthoDB" id="147801at2"/>
<proteinExistence type="predicted"/>
<dbReference type="EMBL" id="QVTE01000051">
    <property type="protein sequence ID" value="RFU66321.1"/>
    <property type="molecule type" value="Genomic_DNA"/>
</dbReference>
<evidence type="ECO:0000256" key="1">
    <source>
        <dbReference type="SAM" id="MobiDB-lite"/>
    </source>
</evidence>
<dbReference type="RefSeq" id="WP_117327905.1">
    <property type="nucleotide sequence ID" value="NZ_QVTE01000051.1"/>
</dbReference>
<dbReference type="PANTHER" id="PTHR38433">
    <property type="match status" value="1"/>
</dbReference>
<dbReference type="AlphaFoldDB" id="A0A372LJK8"/>
<dbReference type="PANTHER" id="PTHR38433:SF1">
    <property type="entry name" value="DUF1641 DOMAIN-CONTAINING PROTEIN"/>
    <property type="match status" value="1"/>
</dbReference>
<evidence type="ECO:0000313" key="2">
    <source>
        <dbReference type="EMBL" id="RFU66321.1"/>
    </source>
</evidence>
<feature type="region of interest" description="Disordered" evidence="1">
    <location>
        <begin position="159"/>
        <end position="180"/>
    </location>
</feature>
<protein>
    <submittedName>
        <fullName evidence="2">DUF1641 domain-containing protein</fullName>
    </submittedName>
</protein>
<sequence>MAKAINTIHRIQINEEDQRKKDLLEVENALVENKAAILESLKVMQNMHERGILSLLNGLFGQGDKVMHVLVKAADKPEAANTIKNLLLMMGTLGTLNVQQLEPLLLKVNSGIARVAEQKDKEKEMGYLDIVRSLKDPEINRSVTLLLDFLKGMGEDTEQLERTTQLPEYQQHQKDGSARE</sequence>
<dbReference type="InterPro" id="IPR012440">
    <property type="entry name" value="DUF1641"/>
</dbReference>
<name>A0A372LJK8_9BACI</name>
<keyword evidence="3" id="KW-1185">Reference proteome</keyword>
<accession>A0A372LJK8</accession>
<organism evidence="2 3">
    <name type="scientific">Peribacillus saganii</name>
    <dbReference type="NCBI Taxonomy" id="2303992"/>
    <lineage>
        <taxon>Bacteria</taxon>
        <taxon>Bacillati</taxon>
        <taxon>Bacillota</taxon>
        <taxon>Bacilli</taxon>
        <taxon>Bacillales</taxon>
        <taxon>Bacillaceae</taxon>
        <taxon>Peribacillus</taxon>
    </lineage>
</organism>
<feature type="compositionally biased region" description="Basic and acidic residues" evidence="1">
    <location>
        <begin position="171"/>
        <end position="180"/>
    </location>
</feature>
<dbReference type="Pfam" id="PF07849">
    <property type="entry name" value="DUF1641"/>
    <property type="match status" value="1"/>
</dbReference>
<dbReference type="Proteomes" id="UP000264541">
    <property type="component" value="Unassembled WGS sequence"/>
</dbReference>
<gene>
    <name evidence="2" type="ORF">D0469_16930</name>
</gene>